<reference evidence="2" key="1">
    <citation type="submission" date="2022-06" db="EMBL/GenBank/DDBJ databases">
        <authorList>
            <person name="Ping M."/>
        </authorList>
    </citation>
    <scope>NUCLEOTIDE SEQUENCE</scope>
    <source>
        <strain evidence="2">JCM11759T</strain>
    </source>
</reference>
<proteinExistence type="predicted"/>
<dbReference type="Pfam" id="PF20117">
    <property type="entry name" value="DUF6507"/>
    <property type="match status" value="1"/>
</dbReference>
<dbReference type="InterPro" id="IPR045436">
    <property type="entry name" value="DUF6507"/>
</dbReference>
<dbReference type="RefSeq" id="WP_254418626.1">
    <property type="nucleotide sequence ID" value="NZ_BAAAJB010000092.1"/>
</dbReference>
<name>A0ABY5D4U8_9ACTN</name>
<keyword evidence="3" id="KW-1185">Reference proteome</keyword>
<feature type="region of interest" description="Disordered" evidence="1">
    <location>
        <begin position="98"/>
        <end position="127"/>
    </location>
</feature>
<evidence type="ECO:0000313" key="3">
    <source>
        <dbReference type="Proteomes" id="UP001055940"/>
    </source>
</evidence>
<protein>
    <submittedName>
        <fullName evidence="2">DUF6507 family protein</fullName>
    </submittedName>
</protein>
<organism evidence="2 3">
    <name type="scientific">Nocardiopsis exhalans</name>
    <dbReference type="NCBI Taxonomy" id="163604"/>
    <lineage>
        <taxon>Bacteria</taxon>
        <taxon>Bacillati</taxon>
        <taxon>Actinomycetota</taxon>
        <taxon>Actinomycetes</taxon>
        <taxon>Streptosporangiales</taxon>
        <taxon>Nocardiopsidaceae</taxon>
        <taxon>Nocardiopsis</taxon>
    </lineage>
</organism>
<dbReference type="Proteomes" id="UP001055940">
    <property type="component" value="Chromosome"/>
</dbReference>
<dbReference type="EMBL" id="CP099837">
    <property type="protein sequence ID" value="USY19397.1"/>
    <property type="molecule type" value="Genomic_DNA"/>
</dbReference>
<evidence type="ECO:0000256" key="1">
    <source>
        <dbReference type="SAM" id="MobiDB-lite"/>
    </source>
</evidence>
<evidence type="ECO:0000313" key="2">
    <source>
        <dbReference type="EMBL" id="USY19397.1"/>
    </source>
</evidence>
<accession>A0ABY5D4U8</accession>
<gene>
    <name evidence="2" type="ORF">NE857_29805</name>
</gene>
<feature type="compositionally biased region" description="Pro residues" evidence="1">
    <location>
        <begin position="111"/>
        <end position="120"/>
    </location>
</feature>
<sequence>MGSWDINPQQVSAVLSETAGHIGEEGSSDGLLGQMSQLENRITEVNAHISSPPIGVALGEFAEHYFGMLGGMLSLTASAVQGTSEATTFYVEGDREMAAEAQSTAGQIPDPDAPPPPPSGPGAGRPV</sequence>